<organism evidence="1 2">
    <name type="scientific">Smallanthus sonchifolius</name>
    <dbReference type="NCBI Taxonomy" id="185202"/>
    <lineage>
        <taxon>Eukaryota</taxon>
        <taxon>Viridiplantae</taxon>
        <taxon>Streptophyta</taxon>
        <taxon>Embryophyta</taxon>
        <taxon>Tracheophyta</taxon>
        <taxon>Spermatophyta</taxon>
        <taxon>Magnoliopsida</taxon>
        <taxon>eudicotyledons</taxon>
        <taxon>Gunneridae</taxon>
        <taxon>Pentapetalae</taxon>
        <taxon>asterids</taxon>
        <taxon>campanulids</taxon>
        <taxon>Asterales</taxon>
        <taxon>Asteraceae</taxon>
        <taxon>Asteroideae</taxon>
        <taxon>Heliantheae alliance</taxon>
        <taxon>Millerieae</taxon>
        <taxon>Smallanthus</taxon>
    </lineage>
</organism>
<sequence length="338" mass="38895">MLCEFGKRSLYPFCSDLEGADSIPNIHLTNLPEHVDVPDGPSFKTLSSHHLENVIGPITEGVRTRSYSTPYNATLCVCFLSQDVPKNISMALKDSSWIDAMEEELAQFKNVVIKNKARLVVQGFAQEEGIGYEEVFAPVARLEAIRIFLTYACYKNFKVYQMDVKSAFLYGKVKEEVYVCQTPGFEDPDYPSRVYKLEKALYGRYQAQRAWYDTLSTYLLQNGFERWKIDITLFKRKIGKDIMLVYVQDMLKKFQMTDSKATSTPFAAQTPLTSDPEVKPVDRYHYRSMIGSLLYLTASLPDIMFAVCYYARYQTNPKESHEIAVKRIFRVTPQFCKT</sequence>
<accession>A0ACB9ISN1</accession>
<dbReference type="EMBL" id="CM042024">
    <property type="protein sequence ID" value="KAI3811019.1"/>
    <property type="molecule type" value="Genomic_DNA"/>
</dbReference>
<comment type="caution">
    <text evidence="1">The sequence shown here is derived from an EMBL/GenBank/DDBJ whole genome shotgun (WGS) entry which is preliminary data.</text>
</comment>
<proteinExistence type="predicted"/>
<name>A0ACB9ISN1_9ASTR</name>
<evidence type="ECO:0000313" key="2">
    <source>
        <dbReference type="Proteomes" id="UP001056120"/>
    </source>
</evidence>
<keyword evidence="2" id="KW-1185">Reference proteome</keyword>
<evidence type="ECO:0000313" key="1">
    <source>
        <dbReference type="EMBL" id="KAI3811019.1"/>
    </source>
</evidence>
<protein>
    <submittedName>
        <fullName evidence="1">Uncharacterized protein</fullName>
    </submittedName>
</protein>
<reference evidence="1 2" key="2">
    <citation type="journal article" date="2022" name="Mol. Ecol. Resour.">
        <title>The genomes of chicory, endive, great burdock and yacon provide insights into Asteraceae paleo-polyploidization history and plant inulin production.</title>
        <authorList>
            <person name="Fan W."/>
            <person name="Wang S."/>
            <person name="Wang H."/>
            <person name="Wang A."/>
            <person name="Jiang F."/>
            <person name="Liu H."/>
            <person name="Zhao H."/>
            <person name="Xu D."/>
            <person name="Zhang Y."/>
        </authorList>
    </citation>
    <scope>NUCLEOTIDE SEQUENCE [LARGE SCALE GENOMIC DNA]</scope>
    <source>
        <strain evidence="2">cv. Yunnan</strain>
        <tissue evidence="1">Leaves</tissue>
    </source>
</reference>
<dbReference type="Proteomes" id="UP001056120">
    <property type="component" value="Linkage Group LG07"/>
</dbReference>
<gene>
    <name evidence="1" type="ORF">L1987_20734</name>
</gene>
<reference evidence="2" key="1">
    <citation type="journal article" date="2022" name="Mol. Ecol. Resour.">
        <title>The genomes of chicory, endive, great burdock and yacon provide insights into Asteraceae palaeo-polyploidization history and plant inulin production.</title>
        <authorList>
            <person name="Fan W."/>
            <person name="Wang S."/>
            <person name="Wang H."/>
            <person name="Wang A."/>
            <person name="Jiang F."/>
            <person name="Liu H."/>
            <person name="Zhao H."/>
            <person name="Xu D."/>
            <person name="Zhang Y."/>
        </authorList>
    </citation>
    <scope>NUCLEOTIDE SEQUENCE [LARGE SCALE GENOMIC DNA]</scope>
    <source>
        <strain evidence="2">cv. Yunnan</strain>
    </source>
</reference>